<keyword evidence="2" id="KW-0863">Zinc-finger</keyword>
<protein>
    <submittedName>
        <fullName evidence="8">Uncharacterized protein LOC100577377</fullName>
    </submittedName>
</protein>
<dbReference type="OrthoDB" id="5282002at2759"/>
<dbReference type="Gene3D" id="6.10.140.2220">
    <property type="match status" value="1"/>
</dbReference>
<reference evidence="6" key="1">
    <citation type="submission" date="2021-01" db="UniProtKB">
        <authorList>
            <consortium name="EnsemblMetazoa"/>
        </authorList>
    </citation>
    <scope>IDENTIFICATION</scope>
    <source>
        <strain evidence="6">DH4</strain>
    </source>
</reference>
<dbReference type="GeneID" id="100577377"/>
<dbReference type="AlphaFoldDB" id="A0A7M7KYU4"/>
<dbReference type="InterPro" id="IPR002893">
    <property type="entry name" value="Znf_MYND"/>
</dbReference>
<dbReference type="Proteomes" id="UP000005203">
    <property type="component" value="Linkage group LG2"/>
</dbReference>
<evidence type="ECO:0000313" key="8">
    <source>
        <dbReference type="RefSeq" id="XP_026294728.1"/>
    </source>
</evidence>
<dbReference type="Pfam" id="PF20179">
    <property type="entry name" value="MSS51_C"/>
    <property type="match status" value="1"/>
</dbReference>
<accession>A0A8B8GU10</accession>
<sequence length="532" mass="62088">MGRKKHHRSKGNNLSLRRSRCDNLDCVDDGEKAMDKEKEREKRKGEKDGRSEGDKFSTREKRGEEAASNVPIDARSRSTREFLRDDDWRESSSEEEEERVELNVRPRFVFVSSLCSMCMQRSKLFCERCRMVSYCSTAHRAQGSTKHRELCEPLNEIRSSMESTLFPDKSLDPEQYRVYRLKLIASLESRIGRSLELWEREIILYPRVCRSCRCFSEKSICCPRCGMEYFCEEHGGEHENWCAQFQILRRVLLLQHRHGWIEPKIPNEFRQISVTRSDLDLDRLLFEIYGNCPYYRNMDTYTYSTLSQLCTIPLTALYSTQICRPEWGDRIEWTIHLVGAEFQFEGINLRVWEKLFLHFSPNLKKLRLVLIGPELRLPSGVPPRLLSTVRLCKECKSAGRGVIVTFRPEMLYHDAAERLAAPDLICIYNPGLYRKTGFGGRDSWHETIREFCEASVPVAVTSYTKREILWEIARINSVADVEIVLQPRQNPFASVKPDRNFVSDDTDPLIYKNYYLTVVKGKSNLSSNDHHS</sequence>
<dbReference type="InterPro" id="IPR046824">
    <property type="entry name" value="Mss51-like_C"/>
</dbReference>
<proteinExistence type="predicted"/>
<reference evidence="8" key="2">
    <citation type="submission" date="2025-04" db="UniProtKB">
        <authorList>
            <consortium name="RefSeq"/>
        </authorList>
    </citation>
    <scope>IDENTIFICATION</scope>
    <source>
        <strain evidence="8">DH4</strain>
        <tissue evidence="8">Whole body</tissue>
    </source>
</reference>
<gene>
    <name evidence="8" type="primary">LOC100577377</name>
</gene>
<dbReference type="SUPFAM" id="SSF144232">
    <property type="entry name" value="HIT/MYND zinc finger-like"/>
    <property type="match status" value="1"/>
</dbReference>
<evidence type="ECO:0000256" key="1">
    <source>
        <dbReference type="ARBA" id="ARBA00022723"/>
    </source>
</evidence>
<organism evidence="6">
    <name type="scientific">Apis mellifera</name>
    <name type="common">Honeybee</name>
    <dbReference type="NCBI Taxonomy" id="7460"/>
    <lineage>
        <taxon>Eukaryota</taxon>
        <taxon>Metazoa</taxon>
        <taxon>Ecdysozoa</taxon>
        <taxon>Arthropoda</taxon>
        <taxon>Hexapoda</taxon>
        <taxon>Insecta</taxon>
        <taxon>Pterygota</taxon>
        <taxon>Neoptera</taxon>
        <taxon>Endopterygota</taxon>
        <taxon>Hymenoptera</taxon>
        <taxon>Apocrita</taxon>
        <taxon>Aculeata</taxon>
        <taxon>Apoidea</taxon>
        <taxon>Anthophila</taxon>
        <taxon>Apidae</taxon>
        <taxon>Apis</taxon>
    </lineage>
</organism>
<dbReference type="PANTHER" id="PTHR28069:SF2">
    <property type="entry name" value="GH20023P"/>
    <property type="match status" value="1"/>
</dbReference>
<evidence type="ECO:0000256" key="2">
    <source>
        <dbReference type="ARBA" id="ARBA00022771"/>
    </source>
</evidence>
<keyword evidence="3" id="KW-0862">Zinc</keyword>
<keyword evidence="7" id="KW-1185">Reference proteome</keyword>
<feature type="compositionally biased region" description="Basic and acidic residues" evidence="4">
    <location>
        <begin position="24"/>
        <end position="65"/>
    </location>
</feature>
<evidence type="ECO:0000256" key="4">
    <source>
        <dbReference type="SAM" id="MobiDB-lite"/>
    </source>
</evidence>
<evidence type="ECO:0000256" key="3">
    <source>
        <dbReference type="ARBA" id="ARBA00022833"/>
    </source>
</evidence>
<dbReference type="PROSITE" id="PS01360">
    <property type="entry name" value="ZF_MYND_1"/>
    <property type="match status" value="1"/>
</dbReference>
<evidence type="ECO:0000259" key="5">
    <source>
        <dbReference type="PROSITE" id="PS01360"/>
    </source>
</evidence>
<feature type="domain" description="MYND-type" evidence="5">
    <location>
        <begin position="115"/>
        <end position="151"/>
    </location>
</feature>
<evidence type="ECO:0000313" key="7">
    <source>
        <dbReference type="Proteomes" id="UP000005203"/>
    </source>
</evidence>
<dbReference type="PANTHER" id="PTHR28069">
    <property type="entry name" value="GH20023P"/>
    <property type="match status" value="1"/>
</dbReference>
<dbReference type="EnsemblMetazoa" id="XM_026438943">
    <property type="protein sequence ID" value="XP_026294728"/>
    <property type="gene ID" value="LOC100577377"/>
</dbReference>
<dbReference type="GO" id="GO:0008270">
    <property type="term" value="F:zinc ion binding"/>
    <property type="evidence" value="ECO:0007669"/>
    <property type="project" value="UniProtKB-KW"/>
</dbReference>
<evidence type="ECO:0000313" key="6">
    <source>
        <dbReference type="EnsemblMetazoa" id="XP_026294728"/>
    </source>
</evidence>
<keyword evidence="1" id="KW-0479">Metal-binding</keyword>
<name>A0A7M7KYU4_APIME</name>
<dbReference type="Pfam" id="PF01753">
    <property type="entry name" value="zf-MYND"/>
    <property type="match status" value="1"/>
</dbReference>
<accession>A0A7M7KYU4</accession>
<feature type="region of interest" description="Disordered" evidence="4">
    <location>
        <begin position="24"/>
        <end position="76"/>
    </location>
</feature>
<dbReference type="KEGG" id="ame:100577377"/>
<dbReference type="RefSeq" id="XP_026294728.1">
    <property type="nucleotide sequence ID" value="XM_026438943.1"/>
</dbReference>